<evidence type="ECO:0000313" key="7">
    <source>
        <dbReference type="Proteomes" id="UP000729733"/>
    </source>
</evidence>
<dbReference type="Gene3D" id="3.40.50.1110">
    <property type="entry name" value="SGNH hydrolase"/>
    <property type="match status" value="1"/>
</dbReference>
<dbReference type="Proteomes" id="UP000729733">
    <property type="component" value="Unassembled WGS sequence"/>
</dbReference>
<dbReference type="NCBIfam" id="TIGR03661">
    <property type="entry name" value="T1SS_VCA0849"/>
    <property type="match status" value="1"/>
</dbReference>
<evidence type="ECO:0000313" key="6">
    <source>
        <dbReference type="EMBL" id="MCC0177066.1"/>
    </source>
</evidence>
<comment type="caution">
    <text evidence="6">The sequence shown here is derived from an EMBL/GenBank/DDBJ whole genome shotgun (WGS) entry which is preliminary data.</text>
</comment>
<evidence type="ECO:0000256" key="3">
    <source>
        <dbReference type="ARBA" id="ARBA00022525"/>
    </source>
</evidence>
<dbReference type="EMBL" id="JADWDC010000016">
    <property type="protein sequence ID" value="MCC0177066.1"/>
    <property type="molecule type" value="Genomic_DNA"/>
</dbReference>
<comment type="cofactor">
    <cofactor evidence="1">
        <name>Ca(2+)</name>
        <dbReference type="ChEBI" id="CHEBI:29108"/>
    </cofactor>
</comment>
<dbReference type="SUPFAM" id="SSF51120">
    <property type="entry name" value="beta-Roll"/>
    <property type="match status" value="1"/>
</dbReference>
<dbReference type="Gene3D" id="2.150.10.10">
    <property type="entry name" value="Serralysin-like metalloprotease, C-terminal"/>
    <property type="match status" value="1"/>
</dbReference>
<reference evidence="6" key="1">
    <citation type="journal article" date="2021" name="Antonie Van Leeuwenhoek">
        <title>Draft genome and description of Waterburya agarophytonicola gen. nov. sp. nov. (Pleurocapsales, Cyanobacteria): a seaweed symbiont.</title>
        <authorList>
            <person name="Bonthond G."/>
            <person name="Shalygin S."/>
            <person name="Bayer T."/>
            <person name="Weinberger F."/>
        </authorList>
    </citation>
    <scope>NUCLEOTIDE SEQUENCE</scope>
    <source>
        <strain evidence="6">KI4</strain>
    </source>
</reference>
<dbReference type="PROSITE" id="PS00330">
    <property type="entry name" value="HEMOLYSIN_CALCIUM"/>
    <property type="match status" value="1"/>
</dbReference>
<dbReference type="Pfam" id="PF08548">
    <property type="entry name" value="Peptidase_M10_C"/>
    <property type="match status" value="1"/>
</dbReference>
<dbReference type="SUPFAM" id="SSF52266">
    <property type="entry name" value="SGNH hydrolase"/>
    <property type="match status" value="1"/>
</dbReference>
<dbReference type="InterPro" id="IPR018511">
    <property type="entry name" value="Hemolysin-typ_Ca-bd_CS"/>
</dbReference>
<dbReference type="InterPro" id="IPR001343">
    <property type="entry name" value="Hemolysn_Ca-bd"/>
</dbReference>
<dbReference type="InterPro" id="IPR013858">
    <property type="entry name" value="Peptidase_M10B_C"/>
</dbReference>
<dbReference type="InterPro" id="IPR019960">
    <property type="entry name" value="T1SS_VCA0849"/>
</dbReference>
<gene>
    <name evidence="6" type="ORF">I4641_08760</name>
</gene>
<evidence type="ECO:0000259" key="5">
    <source>
        <dbReference type="Pfam" id="PF08548"/>
    </source>
</evidence>
<name>A0A964BQP2_9CYAN</name>
<protein>
    <submittedName>
        <fullName evidence="6">Type I secretion C-terminal target domain-containing protein</fullName>
    </submittedName>
</protein>
<keyword evidence="3" id="KW-0964">Secreted</keyword>
<evidence type="ECO:0000256" key="1">
    <source>
        <dbReference type="ARBA" id="ARBA00001913"/>
    </source>
</evidence>
<dbReference type="GO" id="GO:0005615">
    <property type="term" value="C:extracellular space"/>
    <property type="evidence" value="ECO:0007669"/>
    <property type="project" value="InterPro"/>
</dbReference>
<dbReference type="InterPro" id="IPR011049">
    <property type="entry name" value="Serralysin-like_metalloprot_C"/>
</dbReference>
<evidence type="ECO:0000256" key="4">
    <source>
        <dbReference type="ARBA" id="ARBA00022737"/>
    </source>
</evidence>
<dbReference type="InterPro" id="IPR036514">
    <property type="entry name" value="SGNH_hydro_sf"/>
</dbReference>
<sequence length="504" mass="54834">MGSISSIYQQISNHIKIIDLQDDEGILETISSDNNTSILNRELLVSLNAESQGTLFVPFLGQSNAEHMSIIYDPYQPGSVANETSGAIVLDLDLTNLTGSNVVTSDARETNFAVGGSKVNGNAYYQDPEYIWWYPNENRPGGALLQAEQGLKQWLIDGGARSTDEIAIVWSQGESDVGDITPSDPSTKEKYKESTLAVFDYLKNNLGYDNVTFYLVPTGRFQSEGGFNVGLNPQEIDSINQGTAIVRNTQSEIALERDDVQLAPDYSDLNMVYEEGQIYGGSYDLSYDRWSRDFWHLGHDGLKVNGSRLAQYIALDRGQNNVISFTDSFGNPAESISLSRDGILDLNIAENSSQGVIRGTDNPDVIVGSLGVDEITGGVGNDVIIASQGIDTLTGGAGRDIFFYDSLVYENLNADGDRIVDFELGSDRIDLAELLNVAGYRGNDPIGDGYVVVNCQSETSLEILFDADGVGGQTANTLAILENIDSPGFQNDLGDRFVFIPTEY</sequence>
<dbReference type="GO" id="GO:0005509">
    <property type="term" value="F:calcium ion binding"/>
    <property type="evidence" value="ECO:0007669"/>
    <property type="project" value="InterPro"/>
</dbReference>
<dbReference type="Pfam" id="PF00353">
    <property type="entry name" value="HemolysinCabind"/>
    <property type="match status" value="1"/>
</dbReference>
<proteinExistence type="predicted"/>
<accession>A0A964BQP2</accession>
<keyword evidence="4" id="KW-0677">Repeat</keyword>
<evidence type="ECO:0000256" key="2">
    <source>
        <dbReference type="ARBA" id="ARBA00004613"/>
    </source>
</evidence>
<dbReference type="AlphaFoldDB" id="A0A964BQP2"/>
<dbReference type="RefSeq" id="WP_229640104.1">
    <property type="nucleotide sequence ID" value="NZ_JADWDC010000016.1"/>
</dbReference>
<feature type="domain" description="Peptidase M10 serralysin C-terminal" evidence="5">
    <location>
        <begin position="316"/>
        <end position="436"/>
    </location>
</feature>
<organism evidence="6 7">
    <name type="scientific">Waterburya agarophytonicola KI4</name>
    <dbReference type="NCBI Taxonomy" id="2874699"/>
    <lineage>
        <taxon>Bacteria</taxon>
        <taxon>Bacillati</taxon>
        <taxon>Cyanobacteriota</taxon>
        <taxon>Cyanophyceae</taxon>
        <taxon>Pleurocapsales</taxon>
        <taxon>Hyellaceae</taxon>
        <taxon>Waterburya</taxon>
        <taxon>Waterburya agarophytonicola</taxon>
    </lineage>
</organism>
<keyword evidence="7" id="KW-1185">Reference proteome</keyword>
<comment type="subcellular location">
    <subcellularLocation>
        <location evidence="2">Secreted</location>
    </subcellularLocation>
</comment>